<evidence type="ECO:0000256" key="2">
    <source>
        <dbReference type="SAM" id="Phobius"/>
    </source>
</evidence>
<gene>
    <name evidence="3" type="ORF">Salat_0667700</name>
</gene>
<dbReference type="InterPro" id="IPR049306">
    <property type="entry name" value="GLV1-2"/>
</dbReference>
<feature type="compositionally biased region" description="Basic and acidic residues" evidence="1">
    <location>
        <begin position="173"/>
        <end position="184"/>
    </location>
</feature>
<keyword evidence="2" id="KW-1133">Transmembrane helix</keyword>
<feature type="region of interest" description="Disordered" evidence="1">
    <location>
        <begin position="161"/>
        <end position="187"/>
    </location>
</feature>
<evidence type="ECO:0000313" key="3">
    <source>
        <dbReference type="EMBL" id="KAK4435045.1"/>
    </source>
</evidence>
<dbReference type="PANTHER" id="PTHR34961">
    <property type="entry name" value="TRANSMEMBRANE PROTEIN"/>
    <property type="match status" value="1"/>
</dbReference>
<keyword evidence="2" id="KW-0472">Membrane</keyword>
<dbReference type="AlphaFoldDB" id="A0AAE1YQZ0"/>
<evidence type="ECO:0000256" key="1">
    <source>
        <dbReference type="SAM" id="MobiDB-lite"/>
    </source>
</evidence>
<comment type="caution">
    <text evidence="3">The sequence shown here is derived from an EMBL/GenBank/DDBJ whole genome shotgun (WGS) entry which is preliminary data.</text>
</comment>
<accession>A0AAE1YQZ0</accession>
<reference evidence="3" key="2">
    <citation type="journal article" date="2024" name="Plant">
        <title>Genomic evolution and insights into agronomic trait innovations of Sesamum species.</title>
        <authorList>
            <person name="Miao H."/>
            <person name="Wang L."/>
            <person name="Qu L."/>
            <person name="Liu H."/>
            <person name="Sun Y."/>
            <person name="Le M."/>
            <person name="Wang Q."/>
            <person name="Wei S."/>
            <person name="Zheng Y."/>
            <person name="Lin W."/>
            <person name="Duan Y."/>
            <person name="Cao H."/>
            <person name="Xiong S."/>
            <person name="Wang X."/>
            <person name="Wei L."/>
            <person name="Li C."/>
            <person name="Ma Q."/>
            <person name="Ju M."/>
            <person name="Zhao R."/>
            <person name="Li G."/>
            <person name="Mu C."/>
            <person name="Tian Q."/>
            <person name="Mei H."/>
            <person name="Zhang T."/>
            <person name="Gao T."/>
            <person name="Zhang H."/>
        </authorList>
    </citation>
    <scope>NUCLEOTIDE SEQUENCE</scope>
    <source>
        <strain evidence="3">3651</strain>
    </source>
</reference>
<dbReference type="EMBL" id="JACGWO010000002">
    <property type="protein sequence ID" value="KAK4435045.1"/>
    <property type="molecule type" value="Genomic_DNA"/>
</dbReference>
<proteinExistence type="predicted"/>
<dbReference type="InterPro" id="IPR053313">
    <property type="entry name" value="RGF"/>
</dbReference>
<protein>
    <submittedName>
        <fullName evidence="3">Uncharacterized protein</fullName>
    </submittedName>
</protein>
<name>A0AAE1YQZ0_9LAMI</name>
<reference evidence="3" key="1">
    <citation type="submission" date="2020-06" db="EMBL/GenBank/DDBJ databases">
        <authorList>
            <person name="Li T."/>
            <person name="Hu X."/>
            <person name="Zhang T."/>
            <person name="Song X."/>
            <person name="Zhang H."/>
            <person name="Dai N."/>
            <person name="Sheng W."/>
            <person name="Hou X."/>
            <person name="Wei L."/>
        </authorList>
    </citation>
    <scope>NUCLEOTIDE SEQUENCE</scope>
    <source>
        <strain evidence="3">3651</strain>
        <tissue evidence="3">Leaf</tissue>
    </source>
</reference>
<sequence>MSSSQAPACSLEPKFISCNTPAFNAAFPLLSTYMRWESHFFLTASLALRLIDHTISLADNLSVMASLLVYLIILCLCLHACTARPLLVRDEGRFKQLQLPNRDVKTSAAEGLDRGANVVVQLDNQKSSAVKEAENIEGNKVKDSYSWKNLQQPTGKEIWKRTERSTLESPPSHAEETVSSKDNDTVEDIVVMDYAQPHRKPPIHNRGT</sequence>
<dbReference type="Proteomes" id="UP001293254">
    <property type="component" value="Unassembled WGS sequence"/>
</dbReference>
<keyword evidence="2" id="KW-0812">Transmembrane</keyword>
<dbReference type="PANTHER" id="PTHR34961:SF7">
    <property type="entry name" value="TRANSMEMBRANE PROTEIN"/>
    <property type="match status" value="1"/>
</dbReference>
<dbReference type="Pfam" id="PF21529">
    <property type="entry name" value="GLV1-2"/>
    <property type="match status" value="1"/>
</dbReference>
<evidence type="ECO:0000313" key="4">
    <source>
        <dbReference type="Proteomes" id="UP001293254"/>
    </source>
</evidence>
<keyword evidence="4" id="KW-1185">Reference proteome</keyword>
<organism evidence="3 4">
    <name type="scientific">Sesamum alatum</name>
    <dbReference type="NCBI Taxonomy" id="300844"/>
    <lineage>
        <taxon>Eukaryota</taxon>
        <taxon>Viridiplantae</taxon>
        <taxon>Streptophyta</taxon>
        <taxon>Embryophyta</taxon>
        <taxon>Tracheophyta</taxon>
        <taxon>Spermatophyta</taxon>
        <taxon>Magnoliopsida</taxon>
        <taxon>eudicotyledons</taxon>
        <taxon>Gunneridae</taxon>
        <taxon>Pentapetalae</taxon>
        <taxon>asterids</taxon>
        <taxon>lamiids</taxon>
        <taxon>Lamiales</taxon>
        <taxon>Pedaliaceae</taxon>
        <taxon>Sesamum</taxon>
    </lineage>
</organism>
<feature type="transmembrane region" description="Helical" evidence="2">
    <location>
        <begin position="67"/>
        <end position="87"/>
    </location>
</feature>